<dbReference type="EMBL" id="MKKK01000045">
    <property type="protein sequence ID" value="OEY93700.1"/>
    <property type="molecule type" value="Genomic_DNA"/>
</dbReference>
<accession>A0A1E7R2Z6</accession>
<name>A0A1E7R2Z6_9GAMM</name>
<dbReference type="Proteomes" id="UP000185895">
    <property type="component" value="Unassembled WGS sequence"/>
</dbReference>
<dbReference type="AlphaFoldDB" id="A0A1E7R2Z6"/>
<protein>
    <submittedName>
        <fullName evidence="1">Uncharacterized protein</fullName>
    </submittedName>
</protein>
<organism evidence="1 2">
    <name type="scientific">Acinetobacter qingfengensis</name>
    <dbReference type="NCBI Taxonomy" id="1262585"/>
    <lineage>
        <taxon>Bacteria</taxon>
        <taxon>Pseudomonadati</taxon>
        <taxon>Pseudomonadota</taxon>
        <taxon>Gammaproteobacteria</taxon>
        <taxon>Moraxellales</taxon>
        <taxon>Moraxellaceae</taxon>
        <taxon>Acinetobacter</taxon>
    </lineage>
</organism>
<proteinExistence type="predicted"/>
<comment type="caution">
    <text evidence="1">The sequence shown here is derived from an EMBL/GenBank/DDBJ whole genome shotgun (WGS) entry which is preliminary data.</text>
</comment>
<keyword evidence="2" id="KW-1185">Reference proteome</keyword>
<reference evidence="1 2" key="1">
    <citation type="submission" date="2016-09" db="EMBL/GenBank/DDBJ databases">
        <authorList>
            <person name="Capua I."/>
            <person name="De Benedictis P."/>
            <person name="Joannis T."/>
            <person name="Lombin L.H."/>
            <person name="Cattoli G."/>
        </authorList>
    </citation>
    <scope>NUCLEOTIDE SEQUENCE [LARGE SCALE GENOMIC DNA]</scope>
    <source>
        <strain evidence="1 2">ANC 4671</strain>
    </source>
</reference>
<evidence type="ECO:0000313" key="1">
    <source>
        <dbReference type="EMBL" id="OEY93700.1"/>
    </source>
</evidence>
<dbReference type="RefSeq" id="WP_070070510.1">
    <property type="nucleotide sequence ID" value="NZ_MKKK01000045.1"/>
</dbReference>
<dbReference type="SUPFAM" id="SSF55874">
    <property type="entry name" value="ATPase domain of HSP90 chaperone/DNA topoisomerase II/histidine kinase"/>
    <property type="match status" value="1"/>
</dbReference>
<dbReference type="OrthoDB" id="2041081at2"/>
<gene>
    <name evidence="1" type="ORF">BJI46_04450</name>
</gene>
<dbReference type="InterPro" id="IPR036890">
    <property type="entry name" value="HATPase_C_sf"/>
</dbReference>
<sequence>MTLDIKGGLKNTPPSVNRYVVVEELLANAIDSYLIRRKEDLNIPKLSIFFEIDFIQNSLLEDGEYDLNISCSDNGAGFGNLQVKAFVTKDSTFKDYLQIEGIGKCKGAGRIQFFHYFKSLNIDSNYLDEKILKRRKLYINSETIEVSEAHFTQYDVESKDIITKITVNGIKKNAFKNFNDLSVRNDFSALSIRNYILTTFLQRFLLLKDIIGEFSIIFGEKNDNEQSFKISAVDLPIPVNTTTINLKCSQSNTIKPKYSLKITRYSITSSESINLQHEIALCANSAIVYSLTKKFFRTPSDIKKPIDGQFELILVESEFLEGKVNQQRDGFNIPKDCGNGEDLIDEISMQDIIESLEEYVYSILTPKDFDRNALIASTQEKFGISRTILEETNIKIHYSDTEENIAKRALKKLQDEIVKDTSNLFDMKQEVLELDPRSENFRAKINDLSWKYTSTLKKMDMANLSQLVVRRSSMIEVLSKAVKLMLACQEKSSDARREDEKVIHNIFFPTGKNNTEIIDHDIWLLNEEYHYFEHIASDKPLSSFTWKNNTKLFEPDIDESLESLFRKYNKDHSKKRPDIAIFNDEGSAIIIEFKAPKEPLQEHIPDLVQYSRLLAAKSGGRIKKFYGYLIGNTLDESRMPTAYERFPSGDGYFNSSPLFDPTTRMPYGELYSEILFYDQFITRAENRLNIYKKKLNIEF</sequence>
<dbReference type="STRING" id="1262585.BJI46_04450"/>
<evidence type="ECO:0000313" key="2">
    <source>
        <dbReference type="Proteomes" id="UP000185895"/>
    </source>
</evidence>